<evidence type="ECO:0000313" key="7">
    <source>
        <dbReference type="Proteomes" id="UP000649753"/>
    </source>
</evidence>
<feature type="domain" description="LamG-like jellyroll fold" evidence="5">
    <location>
        <begin position="805"/>
        <end position="940"/>
    </location>
</feature>
<evidence type="ECO:0000256" key="4">
    <source>
        <dbReference type="SAM" id="SignalP"/>
    </source>
</evidence>
<proteinExistence type="predicted"/>
<feature type="region of interest" description="Disordered" evidence="3">
    <location>
        <begin position="241"/>
        <end position="278"/>
    </location>
</feature>
<dbReference type="SMART" id="SM00560">
    <property type="entry name" value="LamGL"/>
    <property type="match status" value="2"/>
</dbReference>
<evidence type="ECO:0000313" key="6">
    <source>
        <dbReference type="EMBL" id="MBE1487622.1"/>
    </source>
</evidence>
<dbReference type="Gene3D" id="2.60.120.200">
    <property type="match status" value="2"/>
</dbReference>
<dbReference type="AlphaFoldDB" id="A0A927QY96"/>
<dbReference type="PANTHER" id="PTHR46943:SF1">
    <property type="entry name" value="PENTRAXIN-RELATED PROTEIN PTX3"/>
    <property type="match status" value="1"/>
</dbReference>
<sequence>MAGRTRRRSRFFMLGLLAGLAGLMSTAVLAPEPEDTPPTTSVAVEEELVRDTEAEAAVAAAALGQPVEVLAYRSEYRDVFAQPDGTLVANDHAQAVRVIRDGTWVPTDATLTLRPDGTIASTAALVDARFSGGGTAPLVVVDREGRTLALQWPYSLPAPTLAGDQAVYSEIFPDVDLVVNATIEGFSHVIVLKTPEAASLPELQTLELGVTAVGLALQETENGGVIALDPATGNPVIEADAPVMWDSGDSPDEGEPQPGARSGADPAGHEAARGPSDGAEVAPVDLALANGVLTLTPDAAMLADPATNWPVYLDPVWQATTNSAWAMVDSGYPNEEYYKFDTKRHERIGLCPERCNSSEVKRLFYTVATPYSGRTILTAEFRVTMQHAWNSTPRAASLYLMPRGVSASTNWNNQPGGSNWGSGANLLDTRSPSSVQSTCTSTNQNAAWNALEAVQLAANRGWSSVTLGLKATNEGNSQHSKRFCDNGILSVRYNRAPSIPSLADLRQSPGGGCVFGEGRPFVDVPPRLQAVIRDPDHSSAHTEQVKAEFRLAWTSATGAAQTRSAITPLKASGSLFTYDVPSDIPEGAVIAWDVRGSDNTTWGQWSSEGSRNVCEFEIDRTSPSAPDVDSAELLPLDAEDNGEPDAHLCRTDDEWRGSIGVYAHFTFDSAADDVFKYRYGFNSNPLTELDAPYDGGPVSLRWMPDREGPRWVTVQAVDRAGRSSSIATCTFRVGKRPPTVQWALSDVAGDRIANDPFGGHDATAGSGVTFGVPGPGGSADTAVRLDGTPNGHLGTANNVLPDTSGSFAVTGWVKVSDPSRRQVAISQDGTGEPGFSLGVEGGAWVFRMPVNDVVSLGEWKVTVPGATTNWTYLAAIYDGAQRVMSLQVNDSNAVTAARRSLTKSRGAVQLGRRLTKSGYIDHWAGELADISIFDRLIQPGEIAALKKTAPRRKAYWQFNTAIGTTSPEYAGGAAQTLGAEASVSREAPALLGGGHLALTGRPASYAGTTLNADTAGSFSVATRVRLSSSCAGTPMTVFSLKGAHNSAVSIRCNIEGRWELVVRDSDAAGTEPTVRDTGTPAKTFGKGDHIAVVYNGYVREMLLYVNGELAEAIELISPFQAVGGLQLGRAFVDDDYREHLSGAVDDVRVYDGVADQTLVQRINLSTREQPIL</sequence>
<dbReference type="GO" id="GO:0006955">
    <property type="term" value="P:immune response"/>
    <property type="evidence" value="ECO:0007669"/>
    <property type="project" value="InterPro"/>
</dbReference>
<dbReference type="EMBL" id="JADBEB010000001">
    <property type="protein sequence ID" value="MBE1487622.1"/>
    <property type="molecule type" value="Genomic_DNA"/>
</dbReference>
<dbReference type="PANTHER" id="PTHR46943">
    <property type="entry name" value="PENTRAXIN-RELATED PROTEIN PTX3"/>
    <property type="match status" value="1"/>
</dbReference>
<feature type="domain" description="LamG-like jellyroll fold" evidence="5">
    <location>
        <begin position="1016"/>
        <end position="1157"/>
    </location>
</feature>
<dbReference type="Proteomes" id="UP000649753">
    <property type="component" value="Unassembled WGS sequence"/>
</dbReference>
<dbReference type="Pfam" id="PF13385">
    <property type="entry name" value="Laminin_G_3"/>
    <property type="match status" value="2"/>
</dbReference>
<organism evidence="6 7">
    <name type="scientific">Plantactinospora soyae</name>
    <dbReference type="NCBI Taxonomy" id="1544732"/>
    <lineage>
        <taxon>Bacteria</taxon>
        <taxon>Bacillati</taxon>
        <taxon>Actinomycetota</taxon>
        <taxon>Actinomycetes</taxon>
        <taxon>Micromonosporales</taxon>
        <taxon>Micromonosporaceae</taxon>
        <taxon>Plantactinospora</taxon>
    </lineage>
</organism>
<protein>
    <recommendedName>
        <fullName evidence="5">LamG-like jellyroll fold domain-containing protein</fullName>
    </recommendedName>
</protein>
<accession>A0A927QY96</accession>
<dbReference type="InterPro" id="IPR013320">
    <property type="entry name" value="ConA-like_dom_sf"/>
</dbReference>
<dbReference type="InterPro" id="IPR006558">
    <property type="entry name" value="LamG-like"/>
</dbReference>
<dbReference type="SUPFAM" id="SSF49899">
    <property type="entry name" value="Concanavalin A-like lectins/glucanases"/>
    <property type="match status" value="2"/>
</dbReference>
<evidence type="ECO:0000256" key="3">
    <source>
        <dbReference type="SAM" id="MobiDB-lite"/>
    </source>
</evidence>
<evidence type="ECO:0000256" key="1">
    <source>
        <dbReference type="ARBA" id="ARBA00022729"/>
    </source>
</evidence>
<comment type="caution">
    <text evidence="6">The sequence shown here is derived from an EMBL/GenBank/DDBJ whole genome shotgun (WGS) entry which is preliminary data.</text>
</comment>
<dbReference type="InterPro" id="IPR042837">
    <property type="entry name" value="PTX3"/>
</dbReference>
<reference evidence="6" key="1">
    <citation type="submission" date="2020-10" db="EMBL/GenBank/DDBJ databases">
        <title>Sequencing the genomes of 1000 actinobacteria strains.</title>
        <authorList>
            <person name="Klenk H.-P."/>
        </authorList>
    </citation>
    <scope>NUCLEOTIDE SEQUENCE</scope>
    <source>
        <strain evidence="6">DSM 46832</strain>
    </source>
</reference>
<evidence type="ECO:0000256" key="2">
    <source>
        <dbReference type="ARBA" id="ARBA00023157"/>
    </source>
</evidence>
<name>A0A927QY96_9ACTN</name>
<gene>
    <name evidence="6" type="ORF">H4W31_003260</name>
</gene>
<keyword evidence="7" id="KW-1185">Reference proteome</keyword>
<evidence type="ECO:0000259" key="5">
    <source>
        <dbReference type="SMART" id="SM00560"/>
    </source>
</evidence>
<feature type="signal peptide" evidence="4">
    <location>
        <begin position="1"/>
        <end position="30"/>
    </location>
</feature>
<feature type="chain" id="PRO_5039168026" description="LamG-like jellyroll fold domain-containing protein" evidence="4">
    <location>
        <begin position="31"/>
        <end position="1172"/>
    </location>
</feature>
<keyword evidence="1 4" id="KW-0732">Signal</keyword>
<keyword evidence="2" id="KW-1015">Disulfide bond</keyword>